<evidence type="ECO:0000313" key="2">
    <source>
        <dbReference type="Proteomes" id="UP000593578"/>
    </source>
</evidence>
<dbReference type="Proteomes" id="UP000593578">
    <property type="component" value="Unassembled WGS sequence"/>
</dbReference>
<reference evidence="1 2" key="1">
    <citation type="journal article" date="2019" name="Genome Biol. Evol.">
        <title>Insights into the evolution of the New World diploid cottons (Gossypium, subgenus Houzingenia) based on genome sequencing.</title>
        <authorList>
            <person name="Grover C.E."/>
            <person name="Arick M.A. 2nd"/>
            <person name="Thrash A."/>
            <person name="Conover J.L."/>
            <person name="Sanders W.S."/>
            <person name="Peterson D.G."/>
            <person name="Frelichowski J.E."/>
            <person name="Scheffler J.A."/>
            <person name="Scheffler B.E."/>
            <person name="Wendel J.F."/>
        </authorList>
    </citation>
    <scope>NUCLEOTIDE SEQUENCE [LARGE SCALE GENOMIC DNA]</scope>
    <source>
        <strain evidence="1">8</strain>
        <tissue evidence="1">Leaf</tissue>
    </source>
</reference>
<protein>
    <submittedName>
        <fullName evidence="1">Uncharacterized protein</fullName>
    </submittedName>
</protein>
<evidence type="ECO:0000313" key="1">
    <source>
        <dbReference type="EMBL" id="MBA0586086.1"/>
    </source>
</evidence>
<proteinExistence type="predicted"/>
<dbReference type="EMBL" id="JABEZZ010000005">
    <property type="protein sequence ID" value="MBA0586086.1"/>
    <property type="molecule type" value="Genomic_DNA"/>
</dbReference>
<gene>
    <name evidence="1" type="ORF">Gorai_016840</name>
</gene>
<name>A0A7J8PAB6_GOSRA</name>
<comment type="caution">
    <text evidence="1">The sequence shown here is derived from an EMBL/GenBank/DDBJ whole genome shotgun (WGS) entry which is preliminary data.</text>
</comment>
<dbReference type="AlphaFoldDB" id="A0A7J8PAB6"/>
<organism evidence="1 2">
    <name type="scientific">Gossypium raimondii</name>
    <name type="common">Peruvian cotton</name>
    <name type="synonym">Gossypium klotzschianum subsp. raimondii</name>
    <dbReference type="NCBI Taxonomy" id="29730"/>
    <lineage>
        <taxon>Eukaryota</taxon>
        <taxon>Viridiplantae</taxon>
        <taxon>Streptophyta</taxon>
        <taxon>Embryophyta</taxon>
        <taxon>Tracheophyta</taxon>
        <taxon>Spermatophyta</taxon>
        <taxon>Magnoliopsida</taxon>
        <taxon>eudicotyledons</taxon>
        <taxon>Gunneridae</taxon>
        <taxon>Pentapetalae</taxon>
        <taxon>rosids</taxon>
        <taxon>malvids</taxon>
        <taxon>Malvales</taxon>
        <taxon>Malvaceae</taxon>
        <taxon>Malvoideae</taxon>
        <taxon>Gossypium</taxon>
    </lineage>
</organism>
<accession>A0A7J8PAB6</accession>
<sequence length="32" mass="3789">MLYMSKLIRRWRGSSCSPLQPSFSFNVYCEMA</sequence>